<evidence type="ECO:0000256" key="9">
    <source>
        <dbReference type="ARBA" id="ARBA00022801"/>
    </source>
</evidence>
<keyword evidence="21" id="KW-1185">Reference proteome</keyword>
<proteinExistence type="inferred from homology"/>
<dbReference type="AlphaFoldDB" id="A0A1L9R549"/>
<dbReference type="Gene3D" id="3.40.140.10">
    <property type="entry name" value="Cytidine Deaminase, domain 2"/>
    <property type="match status" value="1"/>
</dbReference>
<organism evidence="20 21">
    <name type="scientific">Aspergillus wentii DTO 134E9</name>
    <dbReference type="NCBI Taxonomy" id="1073089"/>
    <lineage>
        <taxon>Eukaryota</taxon>
        <taxon>Fungi</taxon>
        <taxon>Dikarya</taxon>
        <taxon>Ascomycota</taxon>
        <taxon>Pezizomycotina</taxon>
        <taxon>Eurotiomycetes</taxon>
        <taxon>Eurotiomycetidae</taxon>
        <taxon>Eurotiales</taxon>
        <taxon>Aspergillaceae</taxon>
        <taxon>Aspergillus</taxon>
        <taxon>Aspergillus subgen. Cremei</taxon>
    </lineage>
</organism>
<comment type="subcellular location">
    <subcellularLocation>
        <location evidence="2">Mitochondrion membrane</location>
        <topology evidence="2">Multi-pass membrane protein</topology>
    </subcellularLocation>
</comment>
<keyword evidence="5 18" id="KW-0813">Transport</keyword>
<dbReference type="InterPro" id="IPR002125">
    <property type="entry name" value="CMP_dCMP_dom"/>
</dbReference>
<sequence>MAAAEHVITINDERPMELPTLPPNQGLEAVKDMVFGSAAGMAGKVIEYPFDTVKVRLQSQPDHLPLRYNGPLDCFRQSFRADGFRGLYRGISAPLAGAAVENSCLFFSYRIIQDALKATIYSSTDSLPFLALLFSGAASGSITSLALTPIELIKCKMQIPVEGSVTRAPGPMSLIVSVFRQDGLLGFWRGQMGTFIRETGGGAAWFGGYEGVSGLFRAYYSPSPSANKSTSESVSLPVWQQMVAGAAAGISYNFLFFPADTIKSRMQTEDMTQAAVRCERQTFWDAGKALWRQQGLRGMYRGCGITCARSAPSSAFIFSVYEGLRNYFQKELELLSTKAIAAKATAYCPYSKFRVGACILTQTGEYITGANVENVSFPVGTCAERVAFGTAVVAGHQDFKAIAVTSDITPGASPCGMCRQFMREFTTPSFPVYMYDGEGNHIMMTMGELLPSSFGPNDLPK</sequence>
<dbReference type="InterPro" id="IPR050567">
    <property type="entry name" value="Mitochondrial_Carrier"/>
</dbReference>
<keyword evidence="8" id="KW-0999">Mitochondrion inner membrane</keyword>
<comment type="cofactor">
    <cofactor evidence="16">
        <name>Zn(2+)</name>
        <dbReference type="ChEBI" id="CHEBI:29105"/>
    </cofactor>
</comment>
<dbReference type="RefSeq" id="XP_040683723.1">
    <property type="nucleotide sequence ID" value="XM_040838224.1"/>
</dbReference>
<dbReference type="STRING" id="1073089.A0A1L9R549"/>
<dbReference type="InterPro" id="IPR023395">
    <property type="entry name" value="MCP_dom_sf"/>
</dbReference>
<feature type="repeat" description="Solcar" evidence="17">
    <location>
        <begin position="127"/>
        <end position="215"/>
    </location>
</feature>
<evidence type="ECO:0000259" key="19">
    <source>
        <dbReference type="PROSITE" id="PS51747"/>
    </source>
</evidence>
<dbReference type="PANTHER" id="PTHR45624">
    <property type="entry name" value="MITOCHONDRIAL BASIC AMINO ACIDS TRANSPORTER-RELATED"/>
    <property type="match status" value="1"/>
</dbReference>
<dbReference type="PROSITE" id="PS51747">
    <property type="entry name" value="CYT_DCMP_DEAMINASES_2"/>
    <property type="match status" value="1"/>
</dbReference>
<accession>A0A1L9R549</accession>
<feature type="domain" description="CMP/dCMP-type deaminase" evidence="19">
    <location>
        <begin position="330"/>
        <end position="457"/>
    </location>
</feature>
<dbReference type="FunFam" id="1.50.40.10:FF:000109">
    <property type="entry name" value="Ornithine carrier protein AmcA/Ort1"/>
    <property type="match status" value="1"/>
</dbReference>
<name>A0A1L9R549_ASPWE</name>
<evidence type="ECO:0000256" key="4">
    <source>
        <dbReference type="ARBA" id="ARBA00012783"/>
    </source>
</evidence>
<feature type="binding site" evidence="16">
    <location>
        <position position="415"/>
    </location>
    <ligand>
        <name>Zn(2+)</name>
        <dbReference type="ChEBI" id="CHEBI:29105"/>
        <note>catalytic</note>
    </ligand>
</feature>
<evidence type="ECO:0000256" key="18">
    <source>
        <dbReference type="RuleBase" id="RU000488"/>
    </source>
</evidence>
<dbReference type="NCBIfam" id="TIGR01354">
    <property type="entry name" value="cyt_deam_tetra"/>
    <property type="match status" value="1"/>
</dbReference>
<dbReference type="VEuPathDB" id="FungiDB:ASPWEDRAFT_55530"/>
<keyword evidence="6 17" id="KW-0812">Transmembrane</keyword>
<keyword evidence="9" id="KW-0378">Hydrolase</keyword>
<dbReference type="GO" id="GO:0000064">
    <property type="term" value="F:L-ornithine transmembrane transporter activity"/>
    <property type="evidence" value="ECO:0007669"/>
    <property type="project" value="TreeGrafter"/>
</dbReference>
<reference evidence="21" key="1">
    <citation type="journal article" date="2017" name="Genome Biol.">
        <title>Comparative genomics reveals high biological diversity and specific adaptations in the industrially and medically important fungal genus Aspergillus.</title>
        <authorList>
            <person name="de Vries R.P."/>
            <person name="Riley R."/>
            <person name="Wiebenga A."/>
            <person name="Aguilar-Osorio G."/>
            <person name="Amillis S."/>
            <person name="Uchima C.A."/>
            <person name="Anderluh G."/>
            <person name="Asadollahi M."/>
            <person name="Askin M."/>
            <person name="Barry K."/>
            <person name="Battaglia E."/>
            <person name="Bayram O."/>
            <person name="Benocci T."/>
            <person name="Braus-Stromeyer S.A."/>
            <person name="Caldana C."/>
            <person name="Canovas D."/>
            <person name="Cerqueira G.C."/>
            <person name="Chen F."/>
            <person name="Chen W."/>
            <person name="Choi C."/>
            <person name="Clum A."/>
            <person name="Dos Santos R.A."/>
            <person name="Damasio A.R."/>
            <person name="Diallinas G."/>
            <person name="Emri T."/>
            <person name="Fekete E."/>
            <person name="Flipphi M."/>
            <person name="Freyberg S."/>
            <person name="Gallo A."/>
            <person name="Gournas C."/>
            <person name="Habgood R."/>
            <person name="Hainaut M."/>
            <person name="Harispe M.L."/>
            <person name="Henrissat B."/>
            <person name="Hilden K.S."/>
            <person name="Hope R."/>
            <person name="Hossain A."/>
            <person name="Karabika E."/>
            <person name="Karaffa L."/>
            <person name="Karanyi Z."/>
            <person name="Krasevec N."/>
            <person name="Kuo A."/>
            <person name="Kusch H."/>
            <person name="LaButti K."/>
            <person name="Lagendijk E.L."/>
            <person name="Lapidus A."/>
            <person name="Levasseur A."/>
            <person name="Lindquist E."/>
            <person name="Lipzen A."/>
            <person name="Logrieco A.F."/>
            <person name="MacCabe A."/>
            <person name="Maekelae M.R."/>
            <person name="Malavazi I."/>
            <person name="Melin P."/>
            <person name="Meyer V."/>
            <person name="Mielnichuk N."/>
            <person name="Miskei M."/>
            <person name="Molnar A.P."/>
            <person name="Mule G."/>
            <person name="Ngan C.Y."/>
            <person name="Orejas M."/>
            <person name="Orosz E."/>
            <person name="Ouedraogo J.P."/>
            <person name="Overkamp K.M."/>
            <person name="Park H.-S."/>
            <person name="Perrone G."/>
            <person name="Piumi F."/>
            <person name="Punt P.J."/>
            <person name="Ram A.F."/>
            <person name="Ramon A."/>
            <person name="Rauscher S."/>
            <person name="Record E."/>
            <person name="Riano-Pachon D.M."/>
            <person name="Robert V."/>
            <person name="Roehrig J."/>
            <person name="Ruller R."/>
            <person name="Salamov A."/>
            <person name="Salih N.S."/>
            <person name="Samson R.A."/>
            <person name="Sandor E."/>
            <person name="Sanguinetti M."/>
            <person name="Schuetze T."/>
            <person name="Sepcic K."/>
            <person name="Shelest E."/>
            <person name="Sherlock G."/>
            <person name="Sophianopoulou V."/>
            <person name="Squina F.M."/>
            <person name="Sun H."/>
            <person name="Susca A."/>
            <person name="Todd R.B."/>
            <person name="Tsang A."/>
            <person name="Unkles S.E."/>
            <person name="van de Wiele N."/>
            <person name="van Rossen-Uffink D."/>
            <person name="Oliveira J.V."/>
            <person name="Vesth T.C."/>
            <person name="Visser J."/>
            <person name="Yu J.-H."/>
            <person name="Zhou M."/>
            <person name="Andersen M.R."/>
            <person name="Archer D.B."/>
            <person name="Baker S.E."/>
            <person name="Benoit I."/>
            <person name="Brakhage A.A."/>
            <person name="Braus G.H."/>
            <person name="Fischer R."/>
            <person name="Frisvad J.C."/>
            <person name="Goldman G.H."/>
            <person name="Houbraken J."/>
            <person name="Oakley B."/>
            <person name="Pocsi I."/>
            <person name="Scazzocchio C."/>
            <person name="Seiboth B."/>
            <person name="vanKuyk P.A."/>
            <person name="Wortman J."/>
            <person name="Dyer P.S."/>
            <person name="Grigoriev I.V."/>
        </authorList>
    </citation>
    <scope>NUCLEOTIDE SEQUENCE [LARGE SCALE GENOMIC DNA]</scope>
    <source>
        <strain evidence="21">DTO 134E9</strain>
    </source>
</reference>
<dbReference type="CDD" id="cd01283">
    <property type="entry name" value="cytidine_deaminase"/>
    <property type="match status" value="1"/>
</dbReference>
<evidence type="ECO:0000313" key="20">
    <source>
        <dbReference type="EMBL" id="OJJ30046.1"/>
    </source>
</evidence>
<feature type="active site" description="Proton donor" evidence="15">
    <location>
        <position position="384"/>
    </location>
</feature>
<evidence type="ECO:0000256" key="8">
    <source>
        <dbReference type="ARBA" id="ARBA00022792"/>
    </source>
</evidence>
<dbReference type="SUPFAM" id="SSF53927">
    <property type="entry name" value="Cytidine deaminase-like"/>
    <property type="match status" value="1"/>
</dbReference>
<dbReference type="GO" id="GO:0008270">
    <property type="term" value="F:zinc ion binding"/>
    <property type="evidence" value="ECO:0007669"/>
    <property type="project" value="InterPro"/>
</dbReference>
<dbReference type="GO" id="GO:0006139">
    <property type="term" value="P:nucleobase-containing compound metabolic process"/>
    <property type="evidence" value="ECO:0007669"/>
    <property type="project" value="UniProtKB-ARBA"/>
</dbReference>
<evidence type="ECO:0000256" key="17">
    <source>
        <dbReference type="PROSITE-ProRule" id="PRU00282"/>
    </source>
</evidence>
<dbReference type="OrthoDB" id="2139348at2759"/>
<evidence type="ECO:0000256" key="15">
    <source>
        <dbReference type="PIRSR" id="PIRSR606262-1"/>
    </source>
</evidence>
<dbReference type="PANTHER" id="PTHR45624:SF31">
    <property type="entry name" value="MITOCHONDRIAL ORNITHINE TRANSPORTER 1"/>
    <property type="match status" value="1"/>
</dbReference>
<evidence type="ECO:0000256" key="2">
    <source>
        <dbReference type="ARBA" id="ARBA00004225"/>
    </source>
</evidence>
<evidence type="ECO:0000313" key="21">
    <source>
        <dbReference type="Proteomes" id="UP000184383"/>
    </source>
</evidence>
<dbReference type="InterPro" id="IPR006262">
    <property type="entry name" value="Cyt_deam_tetra"/>
</dbReference>
<dbReference type="GO" id="GO:1990575">
    <property type="term" value="P:mitochondrial L-ornithine transmembrane transport"/>
    <property type="evidence" value="ECO:0007669"/>
    <property type="project" value="TreeGrafter"/>
</dbReference>
<dbReference type="GO" id="GO:0004126">
    <property type="term" value="F:cytidine deaminase activity"/>
    <property type="evidence" value="ECO:0007669"/>
    <property type="project" value="UniProtKB-EC"/>
</dbReference>
<feature type="repeat" description="Solcar" evidence="17">
    <location>
        <begin position="27"/>
        <end position="115"/>
    </location>
</feature>
<dbReference type="FunFam" id="3.40.140.10:FF:000069">
    <property type="entry name" value="Cytidine deaminase"/>
    <property type="match status" value="1"/>
</dbReference>
<keyword evidence="16" id="KW-0479">Metal-binding</keyword>
<comment type="similarity">
    <text evidence="3 18">Belongs to the mitochondrial carrier (TC 2.A.29) family.</text>
</comment>
<dbReference type="GeneID" id="63754072"/>
<dbReference type="Gene3D" id="1.50.40.10">
    <property type="entry name" value="Mitochondrial carrier domain"/>
    <property type="match status" value="1"/>
</dbReference>
<evidence type="ECO:0000256" key="13">
    <source>
        <dbReference type="ARBA" id="ARBA00032005"/>
    </source>
</evidence>
<dbReference type="GO" id="GO:0031966">
    <property type="term" value="C:mitochondrial membrane"/>
    <property type="evidence" value="ECO:0007669"/>
    <property type="project" value="UniProtKB-SubCell"/>
</dbReference>
<dbReference type="Pfam" id="PF00153">
    <property type="entry name" value="Mito_carr"/>
    <property type="match status" value="3"/>
</dbReference>
<dbReference type="EMBL" id="KV878218">
    <property type="protein sequence ID" value="OJJ30046.1"/>
    <property type="molecule type" value="Genomic_DNA"/>
</dbReference>
<keyword evidence="11" id="KW-0496">Mitochondrion</keyword>
<dbReference type="Pfam" id="PF00383">
    <property type="entry name" value="dCMP_cyt_deam_1"/>
    <property type="match status" value="1"/>
</dbReference>
<evidence type="ECO:0000256" key="6">
    <source>
        <dbReference type="ARBA" id="ARBA00022692"/>
    </source>
</evidence>
<feature type="binding site" evidence="16">
    <location>
        <position position="382"/>
    </location>
    <ligand>
        <name>Zn(2+)</name>
        <dbReference type="ChEBI" id="CHEBI:29105"/>
        <note>catalytic</note>
    </ligand>
</feature>
<comment type="catalytic activity">
    <reaction evidence="14">
        <text>cytidine + H2O + H(+) = uridine + NH4(+)</text>
        <dbReference type="Rhea" id="RHEA:16069"/>
        <dbReference type="ChEBI" id="CHEBI:15377"/>
        <dbReference type="ChEBI" id="CHEBI:15378"/>
        <dbReference type="ChEBI" id="CHEBI:16704"/>
        <dbReference type="ChEBI" id="CHEBI:17562"/>
        <dbReference type="ChEBI" id="CHEBI:28938"/>
        <dbReference type="EC" id="3.5.4.5"/>
    </reaction>
</comment>
<evidence type="ECO:0000256" key="10">
    <source>
        <dbReference type="ARBA" id="ARBA00022989"/>
    </source>
</evidence>
<protein>
    <recommendedName>
        <fullName evidence="4">cytidine deaminase</fullName>
        <ecNumber evidence="4">3.5.4.5</ecNumber>
    </recommendedName>
    <alternativeName>
        <fullName evidence="13">Cytidine aminohydrolase</fullName>
    </alternativeName>
</protein>
<dbReference type="NCBIfam" id="NF004064">
    <property type="entry name" value="PRK05578.1"/>
    <property type="match status" value="1"/>
</dbReference>
<keyword evidence="12 17" id="KW-0472">Membrane</keyword>
<evidence type="ECO:0000256" key="16">
    <source>
        <dbReference type="PIRSR" id="PIRSR606262-3"/>
    </source>
</evidence>
<keyword evidence="7" id="KW-0677">Repeat</keyword>
<keyword evidence="10" id="KW-1133">Transmembrane helix</keyword>
<dbReference type="Proteomes" id="UP000184383">
    <property type="component" value="Unassembled WGS sequence"/>
</dbReference>
<feature type="repeat" description="Solcar" evidence="17">
    <location>
        <begin position="236"/>
        <end position="327"/>
    </location>
</feature>
<dbReference type="InterPro" id="IPR016193">
    <property type="entry name" value="Cytidine_deaminase-like"/>
</dbReference>
<evidence type="ECO:0000256" key="1">
    <source>
        <dbReference type="ARBA" id="ARBA00003949"/>
    </source>
</evidence>
<comment type="function">
    <text evidence="1">This enzyme scavenges exogenous and endogenous cytidine and 2'-deoxycytidine for UMP synthesis.</text>
</comment>
<evidence type="ECO:0000256" key="14">
    <source>
        <dbReference type="ARBA" id="ARBA00049558"/>
    </source>
</evidence>
<dbReference type="EC" id="3.5.4.5" evidence="4"/>
<evidence type="ECO:0000256" key="3">
    <source>
        <dbReference type="ARBA" id="ARBA00006375"/>
    </source>
</evidence>
<dbReference type="InterPro" id="IPR018108">
    <property type="entry name" value="MCP_transmembrane"/>
</dbReference>
<evidence type="ECO:0000256" key="12">
    <source>
        <dbReference type="ARBA" id="ARBA00023136"/>
    </source>
</evidence>
<feature type="binding site" evidence="16">
    <location>
        <position position="418"/>
    </location>
    <ligand>
        <name>Zn(2+)</name>
        <dbReference type="ChEBI" id="CHEBI:29105"/>
        <note>catalytic</note>
    </ligand>
</feature>
<gene>
    <name evidence="20" type="ORF">ASPWEDRAFT_55530</name>
</gene>
<dbReference type="SUPFAM" id="SSF103506">
    <property type="entry name" value="Mitochondrial carrier"/>
    <property type="match status" value="1"/>
</dbReference>
<evidence type="ECO:0000256" key="7">
    <source>
        <dbReference type="ARBA" id="ARBA00022737"/>
    </source>
</evidence>
<dbReference type="PROSITE" id="PS50920">
    <property type="entry name" value="SOLCAR"/>
    <property type="match status" value="3"/>
</dbReference>
<evidence type="ECO:0000256" key="11">
    <source>
        <dbReference type="ARBA" id="ARBA00023128"/>
    </source>
</evidence>
<evidence type="ECO:0000256" key="5">
    <source>
        <dbReference type="ARBA" id="ARBA00022448"/>
    </source>
</evidence>
<keyword evidence="16" id="KW-0862">Zinc</keyword>